<sequence length="140" mass="16158">MKRKVFILDDEPMFLDWIEDYLESHGYEVEFYTTINDAHQKLLSTDLNDYDAFLVDLNVPASAELEAVIKEKPEVFHDFRGLFIAQQARTLGVQGRKIIVYSVHDDAKVDEFCSRLNASYLQKGRAKVLKDKLSSLINVE</sequence>
<evidence type="ECO:0000256" key="1">
    <source>
        <dbReference type="PROSITE-ProRule" id="PRU00169"/>
    </source>
</evidence>
<dbReference type="Gene3D" id="3.40.50.2300">
    <property type="match status" value="1"/>
</dbReference>
<accession>A0ABP7MF56</accession>
<organism evidence="3 4">
    <name type="scientific">Litoribacillus peritrichatus</name>
    <dbReference type="NCBI Taxonomy" id="718191"/>
    <lineage>
        <taxon>Bacteria</taxon>
        <taxon>Pseudomonadati</taxon>
        <taxon>Pseudomonadota</taxon>
        <taxon>Gammaproteobacteria</taxon>
        <taxon>Oceanospirillales</taxon>
        <taxon>Oceanospirillaceae</taxon>
        <taxon>Litoribacillus</taxon>
    </lineage>
</organism>
<dbReference type="SUPFAM" id="SSF52172">
    <property type="entry name" value="CheY-like"/>
    <property type="match status" value="1"/>
</dbReference>
<evidence type="ECO:0000313" key="4">
    <source>
        <dbReference type="Proteomes" id="UP001501565"/>
    </source>
</evidence>
<dbReference type="InterPro" id="IPR001789">
    <property type="entry name" value="Sig_transdc_resp-reg_receiver"/>
</dbReference>
<evidence type="ECO:0000313" key="3">
    <source>
        <dbReference type="EMBL" id="GAA3919676.1"/>
    </source>
</evidence>
<gene>
    <name evidence="3" type="ORF">GCM10022277_13930</name>
</gene>
<evidence type="ECO:0000259" key="2">
    <source>
        <dbReference type="PROSITE" id="PS50110"/>
    </source>
</evidence>
<dbReference type="PROSITE" id="PS50110">
    <property type="entry name" value="RESPONSE_REGULATORY"/>
    <property type="match status" value="1"/>
</dbReference>
<name>A0ABP7MF56_9GAMM</name>
<feature type="domain" description="Response regulatory" evidence="2">
    <location>
        <begin position="4"/>
        <end position="140"/>
    </location>
</feature>
<dbReference type="InterPro" id="IPR011006">
    <property type="entry name" value="CheY-like_superfamily"/>
</dbReference>
<keyword evidence="4" id="KW-1185">Reference proteome</keyword>
<dbReference type="EMBL" id="BAABBN010000004">
    <property type="protein sequence ID" value="GAA3919676.1"/>
    <property type="molecule type" value="Genomic_DNA"/>
</dbReference>
<dbReference type="RefSeq" id="WP_344796866.1">
    <property type="nucleotide sequence ID" value="NZ_BAABBN010000004.1"/>
</dbReference>
<keyword evidence="1" id="KW-0597">Phosphoprotein</keyword>
<comment type="caution">
    <text evidence="3">The sequence shown here is derived from an EMBL/GenBank/DDBJ whole genome shotgun (WGS) entry which is preliminary data.</text>
</comment>
<dbReference type="Proteomes" id="UP001501565">
    <property type="component" value="Unassembled WGS sequence"/>
</dbReference>
<reference evidence="4" key="1">
    <citation type="journal article" date="2019" name="Int. J. Syst. Evol. Microbiol.">
        <title>The Global Catalogue of Microorganisms (GCM) 10K type strain sequencing project: providing services to taxonomists for standard genome sequencing and annotation.</title>
        <authorList>
            <consortium name="The Broad Institute Genomics Platform"/>
            <consortium name="The Broad Institute Genome Sequencing Center for Infectious Disease"/>
            <person name="Wu L."/>
            <person name="Ma J."/>
        </authorList>
    </citation>
    <scope>NUCLEOTIDE SEQUENCE [LARGE SCALE GENOMIC DNA]</scope>
    <source>
        <strain evidence="4">JCM 17551</strain>
    </source>
</reference>
<proteinExistence type="predicted"/>
<protein>
    <recommendedName>
        <fullName evidence="2">Response regulatory domain-containing protein</fullName>
    </recommendedName>
</protein>
<feature type="modified residue" description="4-aspartylphosphate" evidence="1">
    <location>
        <position position="56"/>
    </location>
</feature>